<proteinExistence type="predicted"/>
<sequence length="155" mass="18435">MDNINEFINGEIYEVLLKNVQTISNIEIDDNVPFALLDYDNERLKAAQVKIDDLESLLNTNMKEASYFVEKKMQYNFDEDDEYPEGEEISDDDKPHTIDELPYYKNFLVSFLIEYYLLKEQPTELGKYLKRTHIAQATKYEKELCNIWKEVLELK</sequence>
<protein>
    <submittedName>
        <fullName evidence="1">Uncharacterized protein</fullName>
    </submittedName>
</protein>
<keyword evidence="2" id="KW-1185">Reference proteome</keyword>
<comment type="caution">
    <text evidence="1">The sequence shown here is derived from an EMBL/GenBank/DDBJ whole genome shotgun (WGS) entry which is preliminary data.</text>
</comment>
<dbReference type="EMBL" id="QLTQ01000016">
    <property type="protein sequence ID" value="RAS44504.1"/>
    <property type="molecule type" value="Genomic_DNA"/>
</dbReference>
<reference evidence="1 2" key="1">
    <citation type="submission" date="2018-06" db="EMBL/GenBank/DDBJ databases">
        <title>Genomic Encyclopedia of Archaeal and Bacterial Type Strains, Phase II (KMG-II): from individual species to whole genera.</title>
        <authorList>
            <person name="Goeker M."/>
        </authorList>
    </citation>
    <scope>NUCLEOTIDE SEQUENCE [LARGE SCALE GENOMIC DNA]</scope>
    <source>
        <strain evidence="1 2">DSM 18710</strain>
    </source>
</reference>
<evidence type="ECO:0000313" key="1">
    <source>
        <dbReference type="EMBL" id="RAS44504.1"/>
    </source>
</evidence>
<dbReference type="RefSeq" id="WP_006044718.1">
    <property type="nucleotide sequence ID" value="NZ_CAJPLF010000010.1"/>
</dbReference>
<evidence type="ECO:0000313" key="2">
    <source>
        <dbReference type="Proteomes" id="UP000249852"/>
    </source>
</evidence>
<dbReference type="Proteomes" id="UP000249852">
    <property type="component" value="Unassembled WGS sequence"/>
</dbReference>
<gene>
    <name evidence="1" type="ORF">BC673_11626</name>
</gene>
<name>A0ABX9DPX4_9BACT</name>
<accession>A0ABX9DPX4</accession>
<organism evidence="1 2">
    <name type="scientific">Prevotella pallens</name>
    <dbReference type="NCBI Taxonomy" id="60133"/>
    <lineage>
        <taxon>Bacteria</taxon>
        <taxon>Pseudomonadati</taxon>
        <taxon>Bacteroidota</taxon>
        <taxon>Bacteroidia</taxon>
        <taxon>Bacteroidales</taxon>
        <taxon>Prevotellaceae</taxon>
        <taxon>Prevotella</taxon>
    </lineage>
</organism>